<keyword evidence="2" id="KW-0325">Glycoprotein</keyword>
<keyword evidence="5" id="KW-1185">Reference proteome</keyword>
<evidence type="ECO:0000256" key="2">
    <source>
        <dbReference type="ARBA" id="ARBA00023180"/>
    </source>
</evidence>
<evidence type="ECO:0000313" key="4">
    <source>
        <dbReference type="EMBL" id="CAB3404249.1"/>
    </source>
</evidence>
<evidence type="ECO:0008006" key="6">
    <source>
        <dbReference type="Google" id="ProtNLM"/>
    </source>
</evidence>
<protein>
    <recommendedName>
        <fullName evidence="6">GILT-like protein</fullName>
    </recommendedName>
</protein>
<proteinExistence type="inferred from homology"/>
<evidence type="ECO:0000256" key="1">
    <source>
        <dbReference type="ARBA" id="ARBA00005679"/>
    </source>
</evidence>
<evidence type="ECO:0000313" key="5">
    <source>
        <dbReference type="Proteomes" id="UP000494206"/>
    </source>
</evidence>
<comment type="caution">
    <text evidence="4">The sequence shown here is derived from an EMBL/GenBank/DDBJ whole genome shotgun (WGS) entry which is preliminary data.</text>
</comment>
<feature type="signal peptide" evidence="3">
    <location>
        <begin position="1"/>
        <end position="16"/>
    </location>
</feature>
<name>A0A8S1EXG0_9PELO</name>
<dbReference type="EMBL" id="CADEPM010000004">
    <property type="protein sequence ID" value="CAB3404249.1"/>
    <property type="molecule type" value="Genomic_DNA"/>
</dbReference>
<dbReference type="GO" id="GO:0016671">
    <property type="term" value="F:oxidoreductase activity, acting on a sulfur group of donors, disulfide as acceptor"/>
    <property type="evidence" value="ECO:0007669"/>
    <property type="project" value="InterPro"/>
</dbReference>
<comment type="similarity">
    <text evidence="1">Belongs to the GILT family.</text>
</comment>
<dbReference type="PANTHER" id="PTHR13234:SF24">
    <property type="entry name" value="GILT-LIKE PROTEIN ZK669.3"/>
    <property type="match status" value="1"/>
</dbReference>
<dbReference type="AlphaFoldDB" id="A0A8S1EXG0"/>
<dbReference type="PANTHER" id="PTHR13234">
    <property type="entry name" value="GAMMA-INTERFERON INDUCIBLE LYSOSOMAL THIOL REDUCTASE GILT"/>
    <property type="match status" value="1"/>
</dbReference>
<accession>A0A8S1EXG0</accession>
<evidence type="ECO:0000256" key="3">
    <source>
        <dbReference type="SAM" id="SignalP"/>
    </source>
</evidence>
<feature type="chain" id="PRO_5035746916" description="GILT-like protein" evidence="3">
    <location>
        <begin position="17"/>
        <end position="210"/>
    </location>
</feature>
<reference evidence="4 5" key="1">
    <citation type="submission" date="2020-04" db="EMBL/GenBank/DDBJ databases">
        <authorList>
            <person name="Laetsch R D."/>
            <person name="Stevens L."/>
            <person name="Kumar S."/>
            <person name="Blaxter L. M."/>
        </authorList>
    </citation>
    <scope>NUCLEOTIDE SEQUENCE [LARGE SCALE GENOMIC DNA]</scope>
</reference>
<sequence length="210" mass="23999">MITSILLIALLSSVRARFIGEGNVVEIVAFGEGRCRDTTYWFKHHLLPMWKIFGSSGRINLTYHPYGLKTMCIDTENGDISCKCHHGDRECLLNQLQSCVIDALPRTEDHLPLVGCIQGKENATVAGNECFNQPGLSRKQMMECATGRKGKKLFWGHEAAKLEYAPDNYWVPWVIINGKRIKEGESDLWQLLCDRFLHPRPIECPRRSFY</sequence>
<dbReference type="Proteomes" id="UP000494206">
    <property type="component" value="Unassembled WGS sequence"/>
</dbReference>
<organism evidence="4 5">
    <name type="scientific">Caenorhabditis bovis</name>
    <dbReference type="NCBI Taxonomy" id="2654633"/>
    <lineage>
        <taxon>Eukaryota</taxon>
        <taxon>Metazoa</taxon>
        <taxon>Ecdysozoa</taxon>
        <taxon>Nematoda</taxon>
        <taxon>Chromadorea</taxon>
        <taxon>Rhabditida</taxon>
        <taxon>Rhabditina</taxon>
        <taxon>Rhabditomorpha</taxon>
        <taxon>Rhabditoidea</taxon>
        <taxon>Rhabditidae</taxon>
        <taxon>Peloderinae</taxon>
        <taxon>Caenorhabditis</taxon>
    </lineage>
</organism>
<gene>
    <name evidence="4" type="ORF">CBOVIS_LOCUS6619</name>
</gene>
<dbReference type="Pfam" id="PF03227">
    <property type="entry name" value="GILT"/>
    <property type="match status" value="1"/>
</dbReference>
<dbReference type="OrthoDB" id="958254at2759"/>
<dbReference type="InterPro" id="IPR004911">
    <property type="entry name" value="Interferon-induced_GILT"/>
</dbReference>
<keyword evidence="3" id="KW-0732">Signal</keyword>